<reference evidence="4" key="1">
    <citation type="journal article" date="2020" name="Viruses">
        <title>Unmapped RNA Virus Diversity in Termites and their Symbionts.</title>
        <authorList>
            <person name="Lay C.L."/>
            <person name="Shi M."/>
            <person name="Bucek A."/>
            <person name="Bourguignon T."/>
            <person name="Lo N."/>
            <person name="Holmes E.C."/>
        </authorList>
    </citation>
    <scope>NUCLEOTIDE SEQUENCE</scope>
    <source>
        <strain evidence="4">FG16_17_1</strain>
    </source>
</reference>
<evidence type="ECO:0000256" key="2">
    <source>
        <dbReference type="ARBA" id="ARBA00022844"/>
    </source>
</evidence>
<feature type="compositionally biased region" description="Basic and acidic residues" evidence="3">
    <location>
        <begin position="1"/>
        <end position="13"/>
    </location>
</feature>
<organism evidence="4">
    <name type="scientific">Laksystermes virus</name>
    <dbReference type="NCBI Taxonomy" id="2796606"/>
    <lineage>
        <taxon>Viruses</taxon>
        <taxon>Riboviria</taxon>
    </lineage>
</organism>
<dbReference type="InterPro" id="IPR029053">
    <property type="entry name" value="Viral_coat"/>
</dbReference>
<dbReference type="EMBL" id="MW052137">
    <property type="protein sequence ID" value="QQM16340.1"/>
    <property type="molecule type" value="Genomic_RNA"/>
</dbReference>
<sequence length="361" mass="39986">MNTSDNDKQEESRAPVITETEPASDSPQTVHATLTSTGTDLNIEGLTTGESSKGITPMSLLNRWNIMSIHKVNIGDSNTVICKYDFPGMVLSTDISTSDDQIFYESVTQPNEMFFNLGMPLKATPSTWAQPSQKTLPTWSWAFNTATLYNGSPQLRFTFIGPPSISHQLEIRFQPFFGWDGHNSKFSENAIDAQQVQTFIEWQLKDQGSIIVDVPYYGVSGARPTQSNVGVPNIRIARAATTSPYLLVAGDSYVQSNHHRGMFSWGSILLIQRTPYYRPNYLPNAYFVMVEANWGGCKFFQPRAPPGITSVADNVSRNVFGENEVYANSAQGSLGWMYNMSYPEAPIAYAATATRETTTSS</sequence>
<dbReference type="SUPFAM" id="SSF88633">
    <property type="entry name" value="Positive stranded ssRNA viruses"/>
    <property type="match status" value="1"/>
</dbReference>
<proteinExistence type="predicted"/>
<dbReference type="Gene3D" id="2.60.120.20">
    <property type="match status" value="1"/>
</dbReference>
<dbReference type="GO" id="GO:0044423">
    <property type="term" value="C:virion component"/>
    <property type="evidence" value="ECO:0007669"/>
    <property type="project" value="UniProtKB-KW"/>
</dbReference>
<comment type="subcellular location">
    <subcellularLocation>
        <location evidence="1">Virion</location>
    </subcellularLocation>
</comment>
<name>A0A7T7GV14_9VIRU</name>
<evidence type="ECO:0000256" key="1">
    <source>
        <dbReference type="ARBA" id="ARBA00004328"/>
    </source>
</evidence>
<evidence type="ECO:0000313" key="4">
    <source>
        <dbReference type="EMBL" id="QQM16340.1"/>
    </source>
</evidence>
<feature type="compositionally biased region" description="Polar residues" evidence="3">
    <location>
        <begin position="21"/>
        <end position="30"/>
    </location>
</feature>
<reference evidence="4" key="2">
    <citation type="submission" date="2020-09" db="EMBL/GenBank/DDBJ databases">
        <authorList>
            <person name="Le Lay C."/>
            <person name="Shi M."/>
            <person name="Bucek A."/>
            <person name="Bourguignon T."/>
            <person name="Lo N."/>
            <person name="Holmes E.C."/>
        </authorList>
    </citation>
    <scope>NUCLEOTIDE SEQUENCE</scope>
    <source>
        <strain evidence="4">FG16_17_1</strain>
    </source>
</reference>
<protein>
    <submittedName>
        <fullName evidence="4">Uncharacterized protein</fullName>
    </submittedName>
</protein>
<keyword evidence="2" id="KW-0946">Virion</keyword>
<feature type="region of interest" description="Disordered" evidence="3">
    <location>
        <begin position="1"/>
        <end position="30"/>
    </location>
</feature>
<accession>A0A7T7GV14</accession>
<evidence type="ECO:0000256" key="3">
    <source>
        <dbReference type="SAM" id="MobiDB-lite"/>
    </source>
</evidence>